<sequence>MKCPYCNKELGEKNECVTSWCYAFKKVFPRYDIKENNVEKENTNVIKNTSVKNNINIKNSDSTKNITNKDINENIQKDTATKKSNNTAIYIMLVIVAALIICYIFL</sequence>
<comment type="caution">
    <text evidence="2">The sequence shown here is derived from an EMBL/GenBank/DDBJ whole genome shotgun (WGS) entry which is preliminary data.</text>
</comment>
<keyword evidence="3" id="KW-1185">Reference proteome</keyword>
<evidence type="ECO:0000313" key="3">
    <source>
        <dbReference type="Proteomes" id="UP001519921"/>
    </source>
</evidence>
<dbReference type="RefSeq" id="WP_219779369.1">
    <property type="nucleotide sequence ID" value="NZ_JAHXPT010000006.1"/>
</dbReference>
<accession>A0ABS7ANI2</accession>
<evidence type="ECO:0000313" key="2">
    <source>
        <dbReference type="EMBL" id="MBW6410226.1"/>
    </source>
</evidence>
<name>A0ABS7ANI2_9CLOT</name>
<protein>
    <submittedName>
        <fullName evidence="2">Uncharacterized protein</fullName>
    </submittedName>
</protein>
<organism evidence="2 3">
    <name type="scientific">Clostridium weizhouense</name>
    <dbReference type="NCBI Taxonomy" id="2859781"/>
    <lineage>
        <taxon>Bacteria</taxon>
        <taxon>Bacillati</taxon>
        <taxon>Bacillota</taxon>
        <taxon>Clostridia</taxon>
        <taxon>Eubacteriales</taxon>
        <taxon>Clostridiaceae</taxon>
        <taxon>Clostridium</taxon>
    </lineage>
</organism>
<dbReference type="EMBL" id="JAHXPT010000006">
    <property type="protein sequence ID" value="MBW6410226.1"/>
    <property type="molecule type" value="Genomic_DNA"/>
</dbReference>
<reference evidence="2 3" key="1">
    <citation type="submission" date="2021-07" db="EMBL/GenBank/DDBJ databases">
        <title>Clostridium weizhouense sp. nov., an anaerobic bacterium isolated from activated sludge of Petroleum wastewater.</title>
        <authorList>
            <person name="Li Q."/>
        </authorList>
    </citation>
    <scope>NUCLEOTIDE SEQUENCE [LARGE SCALE GENOMIC DNA]</scope>
    <source>
        <strain evidence="2 3">YB-6</strain>
    </source>
</reference>
<dbReference type="Proteomes" id="UP001519921">
    <property type="component" value="Unassembled WGS sequence"/>
</dbReference>
<evidence type="ECO:0000256" key="1">
    <source>
        <dbReference type="SAM" id="Phobius"/>
    </source>
</evidence>
<keyword evidence="1" id="KW-0812">Transmembrane</keyword>
<keyword evidence="1" id="KW-0472">Membrane</keyword>
<feature type="transmembrane region" description="Helical" evidence="1">
    <location>
        <begin position="87"/>
        <end position="105"/>
    </location>
</feature>
<gene>
    <name evidence="2" type="ORF">KYD98_08975</name>
</gene>
<keyword evidence="1" id="KW-1133">Transmembrane helix</keyword>
<proteinExistence type="predicted"/>